<dbReference type="PANTHER" id="PTHR11113">
    <property type="entry name" value="N-ACETYLGLUCOSAMINE-6-PHOSPHATE DEACETYLASE"/>
    <property type="match status" value="1"/>
</dbReference>
<dbReference type="SUPFAM" id="SSF51338">
    <property type="entry name" value="Composite domain of metallo-dependent hydrolases"/>
    <property type="match status" value="1"/>
</dbReference>
<evidence type="ECO:0000256" key="5">
    <source>
        <dbReference type="PIRNR" id="PIRNR038994"/>
    </source>
</evidence>
<feature type="binding site" evidence="7">
    <location>
        <begin position="334"/>
        <end position="336"/>
    </location>
    <ligand>
        <name>substrate</name>
    </ligand>
</feature>
<keyword evidence="4 5" id="KW-0119">Carbohydrate metabolism</keyword>
<gene>
    <name evidence="10" type="ORF">HF995_11195</name>
</gene>
<feature type="binding site" evidence="7">
    <location>
        <position position="277"/>
    </location>
    <ligand>
        <name>substrate</name>
    </ligand>
</feature>
<feature type="active site" description="Proton donor/acceptor" evidence="6">
    <location>
        <position position="300"/>
    </location>
</feature>
<evidence type="ECO:0000313" key="11">
    <source>
        <dbReference type="Proteomes" id="UP000774283"/>
    </source>
</evidence>
<evidence type="ECO:0000313" key="10">
    <source>
        <dbReference type="EMBL" id="NKX93827.1"/>
    </source>
</evidence>
<dbReference type="Pfam" id="PF01979">
    <property type="entry name" value="Amidohydro_1"/>
    <property type="match status" value="1"/>
</dbReference>
<evidence type="ECO:0000256" key="1">
    <source>
        <dbReference type="ARBA" id="ARBA00010716"/>
    </source>
</evidence>
<dbReference type="AlphaFoldDB" id="A0A9X5IQ53"/>
<comment type="cofactor">
    <cofactor evidence="8">
        <name>a divalent metal cation</name>
        <dbReference type="ChEBI" id="CHEBI:60240"/>
    </cofactor>
    <text evidence="8">Binds 1 divalent metal cation per subunit.</text>
</comment>
<dbReference type="PANTHER" id="PTHR11113:SF14">
    <property type="entry name" value="N-ACETYLGLUCOSAMINE-6-PHOSPHATE DEACETYLASE"/>
    <property type="match status" value="1"/>
</dbReference>
<accession>A0A9X5IQ53</accession>
<keyword evidence="2 8" id="KW-0479">Metal-binding</keyword>
<feature type="domain" description="Amidohydrolase-related" evidence="9">
    <location>
        <begin position="61"/>
        <end position="405"/>
    </location>
</feature>
<protein>
    <submittedName>
        <fullName evidence="10">Amidohydrolase family protein</fullName>
    </submittedName>
</protein>
<name>A0A9X5IQ53_9MICO</name>
<feature type="binding site" evidence="8">
    <location>
        <position position="137"/>
    </location>
    <ligand>
        <name>Zn(2+)</name>
        <dbReference type="ChEBI" id="CHEBI:29105"/>
    </ligand>
</feature>
<dbReference type="Gene3D" id="3.20.20.140">
    <property type="entry name" value="Metal-dependent hydrolases"/>
    <property type="match status" value="1"/>
</dbReference>
<dbReference type="InterPro" id="IPR006680">
    <property type="entry name" value="Amidohydro-rel"/>
</dbReference>
<dbReference type="InterPro" id="IPR032466">
    <property type="entry name" value="Metal_Hydrolase"/>
</dbReference>
<evidence type="ECO:0000256" key="8">
    <source>
        <dbReference type="PIRSR" id="PIRSR038994-3"/>
    </source>
</evidence>
<comment type="caution">
    <text evidence="10">The sequence shown here is derived from an EMBL/GenBank/DDBJ whole genome shotgun (WGS) entry which is preliminary data.</text>
</comment>
<dbReference type="PIRSF" id="PIRSF038994">
    <property type="entry name" value="NagA"/>
    <property type="match status" value="1"/>
</dbReference>
<feature type="binding site" evidence="7">
    <location>
        <begin position="242"/>
        <end position="243"/>
    </location>
    <ligand>
        <name>substrate</name>
    </ligand>
</feature>
<sequence>MVENELSGWASRGRVVTDEGVLADGVVVVEGDRIVLVAPWEDARASAWAVHVEGLGATDETLVPGLIDLHCHGGGGASFPDAPDVATAAVAAREHLSAGTTSLVASLVTASPETLLERTAVLADLADAGEIAGIHLEGPFLSAARCGAQDPDLMQAPDAGLVREVARVARGHLVTMTVAPEVPGVAGAGGVADVLADVGALPSFGHTDAAAGEMRAAIEESFDRLAADGVRSRRPTVTHLFNGMRPVAHREAGPIPDCLAAAAKGRAVVELVADGTHVHPAVVRDVFDMVGPGNVVLVTDAMAAAGMPDGSYRLGSLDVLVVDGVARLTHGGAIAGGTAHLSQVLRVTVEGGVPLVDAVRAVTATPAEVLGRQDLGRLAAGARADVLVLGPDLSVRRVARAGTWVA</sequence>
<evidence type="ECO:0000256" key="6">
    <source>
        <dbReference type="PIRSR" id="PIRSR038994-1"/>
    </source>
</evidence>
<dbReference type="EMBL" id="JAAXOW010000003">
    <property type="protein sequence ID" value="NKX93827.1"/>
    <property type="molecule type" value="Genomic_DNA"/>
</dbReference>
<feature type="binding site" evidence="8">
    <location>
        <position position="239"/>
    </location>
    <ligand>
        <name>Zn(2+)</name>
        <dbReference type="ChEBI" id="CHEBI:29105"/>
    </ligand>
</feature>
<feature type="binding site" evidence="8">
    <location>
        <position position="206"/>
    </location>
    <ligand>
        <name>Zn(2+)</name>
        <dbReference type="ChEBI" id="CHEBI:29105"/>
    </ligand>
</feature>
<comment type="similarity">
    <text evidence="1 5">Belongs to the metallo-dependent hydrolases superfamily. NagA family.</text>
</comment>
<evidence type="ECO:0000256" key="7">
    <source>
        <dbReference type="PIRSR" id="PIRSR038994-2"/>
    </source>
</evidence>
<dbReference type="Proteomes" id="UP000774283">
    <property type="component" value="Unassembled WGS sequence"/>
</dbReference>
<dbReference type="InterPro" id="IPR003764">
    <property type="entry name" value="GlcNAc_6-P_deAcase"/>
</dbReference>
<dbReference type="InterPro" id="IPR011059">
    <property type="entry name" value="Metal-dep_hydrolase_composite"/>
</dbReference>
<dbReference type="GO" id="GO:0006046">
    <property type="term" value="P:N-acetylglucosamine catabolic process"/>
    <property type="evidence" value="ECO:0007669"/>
    <property type="project" value="TreeGrafter"/>
</dbReference>
<dbReference type="SUPFAM" id="SSF51556">
    <property type="entry name" value="Metallo-dependent hydrolases"/>
    <property type="match status" value="1"/>
</dbReference>
<reference evidence="10 11" key="1">
    <citation type="submission" date="2020-04" db="EMBL/GenBank/DDBJ databases">
        <title>MicrobeNet Type strains.</title>
        <authorList>
            <person name="Nicholson A.C."/>
        </authorList>
    </citation>
    <scope>NUCLEOTIDE SEQUENCE [LARGE SCALE GENOMIC DNA]</scope>
    <source>
        <strain evidence="10 11">ATCC BAA-789</strain>
    </source>
</reference>
<evidence type="ECO:0000256" key="2">
    <source>
        <dbReference type="ARBA" id="ARBA00022723"/>
    </source>
</evidence>
<keyword evidence="11" id="KW-1185">Reference proteome</keyword>
<evidence type="ECO:0000256" key="3">
    <source>
        <dbReference type="ARBA" id="ARBA00022801"/>
    </source>
</evidence>
<dbReference type="GO" id="GO:0008448">
    <property type="term" value="F:N-acetylglucosamine-6-phosphate deacetylase activity"/>
    <property type="evidence" value="ECO:0007669"/>
    <property type="project" value="InterPro"/>
</dbReference>
<dbReference type="GO" id="GO:0046872">
    <property type="term" value="F:metal ion binding"/>
    <property type="evidence" value="ECO:0007669"/>
    <property type="project" value="UniProtKB-KW"/>
</dbReference>
<keyword evidence="3 5" id="KW-0378">Hydrolase</keyword>
<evidence type="ECO:0000259" key="9">
    <source>
        <dbReference type="Pfam" id="PF01979"/>
    </source>
</evidence>
<organism evidence="10 11">
    <name type="scientific">Sanguibacter hominis ATCC BAA-789</name>
    <dbReference type="NCBI Taxonomy" id="1312740"/>
    <lineage>
        <taxon>Bacteria</taxon>
        <taxon>Bacillati</taxon>
        <taxon>Actinomycetota</taxon>
        <taxon>Actinomycetes</taxon>
        <taxon>Micrococcales</taxon>
        <taxon>Sanguibacteraceae</taxon>
        <taxon>Sanguibacter</taxon>
    </lineage>
</organism>
<dbReference type="Gene3D" id="2.30.40.10">
    <property type="entry name" value="Urease, subunit C, domain 1"/>
    <property type="match status" value="1"/>
</dbReference>
<dbReference type="RefSeq" id="WP_168447871.1">
    <property type="nucleotide sequence ID" value="NZ_JAAXOW010000003.1"/>
</dbReference>
<feature type="binding site" evidence="7">
    <location>
        <position position="148"/>
    </location>
    <ligand>
        <name>substrate</name>
    </ligand>
</feature>
<proteinExistence type="inferred from homology"/>
<evidence type="ECO:0000256" key="4">
    <source>
        <dbReference type="ARBA" id="ARBA00023277"/>
    </source>
</evidence>
<feature type="binding site" evidence="7">
    <location>
        <position position="250"/>
    </location>
    <ligand>
        <name>substrate</name>
    </ligand>
</feature>